<protein>
    <submittedName>
        <fullName evidence="3">Pimeloyl-ACP methyl ester carboxylesterase</fullName>
    </submittedName>
</protein>
<dbReference type="Gene3D" id="3.40.50.1820">
    <property type="entry name" value="alpha/beta hydrolase"/>
    <property type="match status" value="1"/>
</dbReference>
<organism evidence="3 4">
    <name type="scientific">Roseovarius tolerans</name>
    <dbReference type="NCBI Taxonomy" id="74031"/>
    <lineage>
        <taxon>Bacteria</taxon>
        <taxon>Pseudomonadati</taxon>
        <taxon>Pseudomonadota</taxon>
        <taxon>Alphaproteobacteria</taxon>
        <taxon>Rhodobacterales</taxon>
        <taxon>Roseobacteraceae</taxon>
        <taxon>Roseovarius</taxon>
    </lineage>
</organism>
<name>A0A1H8F5V4_9RHOB</name>
<dbReference type="GO" id="GO:0016020">
    <property type="term" value="C:membrane"/>
    <property type="evidence" value="ECO:0007669"/>
    <property type="project" value="TreeGrafter"/>
</dbReference>
<feature type="domain" description="AB hydrolase-1" evidence="2">
    <location>
        <begin position="25"/>
        <end position="250"/>
    </location>
</feature>
<dbReference type="PANTHER" id="PTHR43798:SF31">
    <property type="entry name" value="AB HYDROLASE SUPERFAMILY PROTEIN YCLE"/>
    <property type="match status" value="1"/>
</dbReference>
<dbReference type="InterPro" id="IPR029058">
    <property type="entry name" value="AB_hydrolase_fold"/>
</dbReference>
<dbReference type="GO" id="GO:0016787">
    <property type="term" value="F:hydrolase activity"/>
    <property type="evidence" value="ECO:0007669"/>
    <property type="project" value="UniProtKB-KW"/>
</dbReference>
<gene>
    <name evidence="3" type="ORF">SAMN04488077_11476</name>
</gene>
<dbReference type="InterPro" id="IPR050266">
    <property type="entry name" value="AB_hydrolase_sf"/>
</dbReference>
<dbReference type="AlphaFoldDB" id="A0A1H8F5V4"/>
<reference evidence="3 4" key="1">
    <citation type="submission" date="2016-10" db="EMBL/GenBank/DDBJ databases">
        <authorList>
            <person name="de Groot N.N."/>
        </authorList>
    </citation>
    <scope>NUCLEOTIDE SEQUENCE [LARGE SCALE GENOMIC DNA]</scope>
    <source>
        <strain evidence="3 4">DSM 11457</strain>
    </source>
</reference>
<dbReference type="Proteomes" id="UP000182160">
    <property type="component" value="Unassembled WGS sequence"/>
</dbReference>
<evidence type="ECO:0000256" key="1">
    <source>
        <dbReference type="ARBA" id="ARBA00022801"/>
    </source>
</evidence>
<dbReference type="PRINTS" id="PR00412">
    <property type="entry name" value="EPOXHYDRLASE"/>
</dbReference>
<proteinExistence type="predicted"/>
<dbReference type="Pfam" id="PF12697">
    <property type="entry name" value="Abhydrolase_6"/>
    <property type="match status" value="1"/>
</dbReference>
<keyword evidence="1" id="KW-0378">Hydrolase</keyword>
<sequence length="262" mass="27664">MASTTLPRFDVAGLSAIDLGQGCPVVLLHGVGLNAEVWRPQIEGLRGAYRVIAPDLPGHGDSPCPEVTPTLEHYVQSVAPLIRSLPEPALVIGHSMGAIIALALAAQVPSKVCAVAALNTIFERSPEASAAVRARATELDGTNAPDPAPTLLRWFGHVMSPEREACERWLREVDPKGYKLAYTAFAETNCPSRAAIGSLTCPALFATGALEPNSTPEMSRAMAALAPRGRALVVAGAAHMMPLTHAEQMNNAILALAREVWT</sequence>
<dbReference type="PANTHER" id="PTHR43798">
    <property type="entry name" value="MONOACYLGLYCEROL LIPASE"/>
    <property type="match status" value="1"/>
</dbReference>
<dbReference type="SUPFAM" id="SSF53474">
    <property type="entry name" value="alpha/beta-Hydrolases"/>
    <property type="match status" value="1"/>
</dbReference>
<evidence type="ECO:0000313" key="4">
    <source>
        <dbReference type="Proteomes" id="UP000182160"/>
    </source>
</evidence>
<evidence type="ECO:0000259" key="2">
    <source>
        <dbReference type="Pfam" id="PF12697"/>
    </source>
</evidence>
<dbReference type="RefSeq" id="WP_074787451.1">
    <property type="nucleotide sequence ID" value="NZ_FOBO01000014.1"/>
</dbReference>
<dbReference type="PRINTS" id="PR00111">
    <property type="entry name" value="ABHYDROLASE"/>
</dbReference>
<dbReference type="EMBL" id="FOBO01000014">
    <property type="protein sequence ID" value="SEN26980.1"/>
    <property type="molecule type" value="Genomic_DNA"/>
</dbReference>
<dbReference type="InterPro" id="IPR000639">
    <property type="entry name" value="Epox_hydrolase-like"/>
</dbReference>
<accession>A0A1H8F5V4</accession>
<evidence type="ECO:0000313" key="3">
    <source>
        <dbReference type="EMBL" id="SEN26980.1"/>
    </source>
</evidence>
<dbReference type="InterPro" id="IPR000073">
    <property type="entry name" value="AB_hydrolase_1"/>
</dbReference>